<evidence type="ECO:0000313" key="7">
    <source>
        <dbReference type="Proteomes" id="UP001165653"/>
    </source>
</evidence>
<keyword evidence="4 5" id="KW-0326">Glycosidase</keyword>
<dbReference type="InterPro" id="IPR016840">
    <property type="entry name" value="Glyco_hydro_43_endo_a_Ara-ase"/>
</dbReference>
<dbReference type="Gene3D" id="2.115.10.20">
    <property type="entry name" value="Glycosyl hydrolase domain, family 43"/>
    <property type="match status" value="1"/>
</dbReference>
<accession>A0ABT3G7L2</accession>
<dbReference type="InterPro" id="IPR006710">
    <property type="entry name" value="Glyco_hydro_43"/>
</dbReference>
<comment type="similarity">
    <text evidence="2 5">Belongs to the glycosyl hydrolase 43 family.</text>
</comment>
<dbReference type="EMBL" id="JAPDDR010000010">
    <property type="protein sequence ID" value="MCW1915617.1"/>
    <property type="molecule type" value="Genomic_DNA"/>
</dbReference>
<dbReference type="SUPFAM" id="SSF75005">
    <property type="entry name" value="Arabinanase/levansucrase/invertase"/>
    <property type="match status" value="1"/>
</dbReference>
<evidence type="ECO:0000256" key="2">
    <source>
        <dbReference type="ARBA" id="ARBA00009865"/>
    </source>
</evidence>
<protein>
    <submittedName>
        <fullName evidence="6">Arabinan endo-1,5-alpha-L-arabinosidase</fullName>
    </submittedName>
</protein>
<evidence type="ECO:0000256" key="4">
    <source>
        <dbReference type="ARBA" id="ARBA00023295"/>
    </source>
</evidence>
<evidence type="ECO:0000256" key="3">
    <source>
        <dbReference type="ARBA" id="ARBA00022801"/>
    </source>
</evidence>
<dbReference type="RefSeq" id="WP_264515171.1">
    <property type="nucleotide sequence ID" value="NZ_JAPDDR010000010.1"/>
</dbReference>
<keyword evidence="7" id="KW-1185">Reference proteome</keyword>
<comment type="pathway">
    <text evidence="1 5">Glycan metabolism; L-arabinan degradation.</text>
</comment>
<dbReference type="InterPro" id="IPR050727">
    <property type="entry name" value="GH43_arabinanases"/>
</dbReference>
<dbReference type="PANTHER" id="PTHR43301:SF3">
    <property type="entry name" value="ARABINAN ENDO-1,5-ALPHA-L-ARABINOSIDASE A-RELATED"/>
    <property type="match status" value="1"/>
</dbReference>
<dbReference type="CDD" id="cd08998">
    <property type="entry name" value="GH43_Arb43a-like"/>
    <property type="match status" value="1"/>
</dbReference>
<dbReference type="InterPro" id="IPR023296">
    <property type="entry name" value="Glyco_hydro_beta-prop_sf"/>
</dbReference>
<organism evidence="6 7">
    <name type="scientific">Luteolibacter rhizosphaerae</name>
    <dbReference type="NCBI Taxonomy" id="2989719"/>
    <lineage>
        <taxon>Bacteria</taxon>
        <taxon>Pseudomonadati</taxon>
        <taxon>Verrucomicrobiota</taxon>
        <taxon>Verrucomicrobiia</taxon>
        <taxon>Verrucomicrobiales</taxon>
        <taxon>Verrucomicrobiaceae</taxon>
        <taxon>Luteolibacter</taxon>
    </lineage>
</organism>
<sequence length="341" mass="37124">MLGTTLTRDVILPNILAAACLCGLAAAEDPKVEPGGPLDATASRGVTARDPSMIVREGDTFWCFYTGRGVASLHSKDLVTWERGPRVLENPPEWISNDVPKNDGVYWAPDILKVGEQYLLYYSVSSFGAMHSAIGLATTPTLDPENPAFKWTDHGPVVQSRDGGDFNAIDPAIFQDEDGKLWMSFGSQWSGLKLIELDPKTGKRLKPDEPMTPLAAGQSIEAAYIYKRKGFYYLFLNRGNCCAGNKSTYHIKVGRSEDIKGPYIAKDDSLMIDGGGTMVLDMKIGPFTGPGHAGIIEKDGKSWFSCHFEADERMGGKATLGVMPITWSDDGWPQVAPPEGK</sequence>
<evidence type="ECO:0000256" key="1">
    <source>
        <dbReference type="ARBA" id="ARBA00004834"/>
    </source>
</evidence>
<keyword evidence="3 5" id="KW-0378">Hydrolase</keyword>
<evidence type="ECO:0000313" key="6">
    <source>
        <dbReference type="EMBL" id="MCW1915617.1"/>
    </source>
</evidence>
<evidence type="ECO:0000256" key="5">
    <source>
        <dbReference type="PIRNR" id="PIRNR026534"/>
    </source>
</evidence>
<comment type="caution">
    <text evidence="6">The sequence shown here is derived from an EMBL/GenBank/DDBJ whole genome shotgun (WGS) entry which is preliminary data.</text>
</comment>
<gene>
    <name evidence="6" type="ORF">OJ996_18675</name>
</gene>
<proteinExistence type="inferred from homology"/>
<reference evidence="6" key="1">
    <citation type="submission" date="2022-10" db="EMBL/GenBank/DDBJ databases">
        <title>Luteolibacter sp. GHJ8, whole genome shotgun sequencing project.</title>
        <authorList>
            <person name="Zhao G."/>
            <person name="Shen L."/>
        </authorList>
    </citation>
    <scope>NUCLEOTIDE SEQUENCE</scope>
    <source>
        <strain evidence="6">GHJ8</strain>
    </source>
</reference>
<dbReference type="Proteomes" id="UP001165653">
    <property type="component" value="Unassembled WGS sequence"/>
</dbReference>
<dbReference type="PANTHER" id="PTHR43301">
    <property type="entry name" value="ARABINAN ENDO-1,5-ALPHA-L-ARABINOSIDASE"/>
    <property type="match status" value="1"/>
</dbReference>
<dbReference type="Pfam" id="PF04616">
    <property type="entry name" value="Glyco_hydro_43"/>
    <property type="match status" value="1"/>
</dbReference>
<dbReference type="PIRSF" id="PIRSF026534">
    <property type="entry name" value="Endo_alpha-L-arabinosidase"/>
    <property type="match status" value="1"/>
</dbReference>
<name>A0ABT3G7L2_9BACT</name>